<protein>
    <submittedName>
        <fullName evidence="2">Uncharacterized protein</fullName>
    </submittedName>
</protein>
<dbReference type="Proteomes" id="UP000044602">
    <property type="component" value="Unassembled WGS sequence"/>
</dbReference>
<dbReference type="EMBL" id="CVQI01002348">
    <property type="protein sequence ID" value="CRK11648.1"/>
    <property type="molecule type" value="Genomic_DNA"/>
</dbReference>
<evidence type="ECO:0000313" key="1">
    <source>
        <dbReference type="EMBL" id="CRK11648.1"/>
    </source>
</evidence>
<gene>
    <name evidence="2" type="ORF">BN1708_019722</name>
    <name evidence="1" type="ORF">BN1723_017237</name>
</gene>
<evidence type="ECO:0000313" key="2">
    <source>
        <dbReference type="EMBL" id="CRK35194.1"/>
    </source>
</evidence>
<evidence type="ECO:0000313" key="3">
    <source>
        <dbReference type="Proteomes" id="UP000044602"/>
    </source>
</evidence>
<feature type="non-terminal residue" evidence="2">
    <location>
        <position position="1"/>
    </location>
</feature>
<evidence type="ECO:0000313" key="4">
    <source>
        <dbReference type="Proteomes" id="UP000045706"/>
    </source>
</evidence>
<organism evidence="2 3">
    <name type="scientific">Verticillium longisporum</name>
    <name type="common">Verticillium dahliae var. longisporum</name>
    <dbReference type="NCBI Taxonomy" id="100787"/>
    <lineage>
        <taxon>Eukaryota</taxon>
        <taxon>Fungi</taxon>
        <taxon>Dikarya</taxon>
        <taxon>Ascomycota</taxon>
        <taxon>Pezizomycotina</taxon>
        <taxon>Sordariomycetes</taxon>
        <taxon>Hypocreomycetidae</taxon>
        <taxon>Glomerellales</taxon>
        <taxon>Plectosphaerellaceae</taxon>
        <taxon>Verticillium</taxon>
    </lineage>
</organism>
<dbReference type="Proteomes" id="UP000045706">
    <property type="component" value="Unassembled WGS sequence"/>
</dbReference>
<sequence>AEAEDDESA</sequence>
<keyword evidence="3" id="KW-1185">Reference proteome</keyword>
<reference evidence="3 4" key="1">
    <citation type="submission" date="2015-05" db="EMBL/GenBank/DDBJ databases">
        <authorList>
            <person name="Fogelqvist Johan"/>
        </authorList>
    </citation>
    <scope>NUCLEOTIDE SEQUENCE [LARGE SCALE GENOMIC DNA]</scope>
    <source>
        <strain evidence="2">VL1</strain>
        <strain evidence="1">VL2</strain>
    </source>
</reference>
<dbReference type="EMBL" id="CVQH01023432">
    <property type="protein sequence ID" value="CRK35194.1"/>
    <property type="molecule type" value="Genomic_DNA"/>
</dbReference>
<name>A0A0G4MLY2_VERLO</name>
<accession>A0A0G4MLY2</accession>
<proteinExistence type="predicted"/>